<dbReference type="Pfam" id="PF06437">
    <property type="entry name" value="ISN1"/>
    <property type="match status" value="1"/>
</dbReference>
<dbReference type="Gene3D" id="3.40.50.12780">
    <property type="entry name" value="N-terminal domain of ligase-like"/>
    <property type="match status" value="1"/>
</dbReference>
<dbReference type="GO" id="GO:0009117">
    <property type="term" value="P:nucleotide metabolic process"/>
    <property type="evidence" value="ECO:0007669"/>
    <property type="project" value="InterPro"/>
</dbReference>
<evidence type="ECO:0000313" key="2">
    <source>
        <dbReference type="EMBL" id="KAK9839804.1"/>
    </source>
</evidence>
<dbReference type="InterPro" id="IPR009453">
    <property type="entry name" value="ISN1"/>
</dbReference>
<accession>A0AAW1S0P5</accession>
<dbReference type="GO" id="GO:0005783">
    <property type="term" value="C:endoplasmic reticulum"/>
    <property type="evidence" value="ECO:0007669"/>
    <property type="project" value="TreeGrafter"/>
</dbReference>
<dbReference type="SUPFAM" id="SSF56784">
    <property type="entry name" value="HAD-like"/>
    <property type="match status" value="1"/>
</dbReference>
<dbReference type="PANTHER" id="PTHR43272:SF3">
    <property type="entry name" value="LONG CHAIN ACYL-COA SYNTHETASE 4"/>
    <property type="match status" value="1"/>
</dbReference>
<dbReference type="PANTHER" id="PTHR43272">
    <property type="entry name" value="LONG-CHAIN-FATTY-ACID--COA LIGASE"/>
    <property type="match status" value="1"/>
</dbReference>
<comment type="caution">
    <text evidence="2">The sequence shown here is derived from an EMBL/GenBank/DDBJ whole genome shotgun (WGS) entry which is preliminary data.</text>
</comment>
<reference evidence="2 3" key="1">
    <citation type="journal article" date="2024" name="Nat. Commun.">
        <title>Phylogenomics reveals the evolutionary origins of lichenization in chlorophyte algae.</title>
        <authorList>
            <person name="Puginier C."/>
            <person name="Libourel C."/>
            <person name="Otte J."/>
            <person name="Skaloud P."/>
            <person name="Haon M."/>
            <person name="Grisel S."/>
            <person name="Petersen M."/>
            <person name="Berrin J.G."/>
            <person name="Delaux P.M."/>
            <person name="Dal Grande F."/>
            <person name="Keller J."/>
        </authorList>
    </citation>
    <scope>NUCLEOTIDE SEQUENCE [LARGE SCALE GENOMIC DNA]</scope>
    <source>
        <strain evidence="2 3">SAG 245.80</strain>
    </source>
</reference>
<dbReference type="GO" id="GO:0008253">
    <property type="term" value="F:5'-nucleotidase activity"/>
    <property type="evidence" value="ECO:0007669"/>
    <property type="project" value="InterPro"/>
</dbReference>
<dbReference type="Pfam" id="PF00501">
    <property type="entry name" value="AMP-binding"/>
    <property type="match status" value="1"/>
</dbReference>
<name>A0AAW1S0P5_9CHLO</name>
<evidence type="ECO:0000259" key="1">
    <source>
        <dbReference type="Pfam" id="PF00501"/>
    </source>
</evidence>
<dbReference type="GO" id="GO:0016020">
    <property type="term" value="C:membrane"/>
    <property type="evidence" value="ECO:0007669"/>
    <property type="project" value="TreeGrafter"/>
</dbReference>
<dbReference type="InterPro" id="IPR042099">
    <property type="entry name" value="ANL_N_sf"/>
</dbReference>
<dbReference type="AlphaFoldDB" id="A0AAW1S0P5"/>
<sequence length="1079" mass="118433">MKPAAGTMTATDWRFTNPFFWETEGPQPAEGKRPSRGPVVIHAASRAGWPHPEGKPHNLCELFFNSVRAHPNNACLGYRPVVGGMPQPYEWLTYEQVGELVEAVASGLAAGAGLDKPGARVGVYGANSREWMIAMQACNRQNACCVPLYDTLGEAAVLHALDHSDVTVVFASTEKLPALVKPLQSLKGRVRMVVWWGAGDADAANALAAHGVQVWEWQQLIEAGRAHPRPGISAAATDLCTIMYTSGTTGKPKGVMLTHGNLLAVVAGQLLGMDKLGEIIEQKGAPQRFTPDDVMISYLPLAHIFDRALEELFMAKGARIGYWRGSIAGLIDDIQALRPTLFIGVPRVFDKVYAGVQERLAGSSIVRRLIFRLAMFFKQRALMRGLRWDEACPLADRVVFCKVKEKLGGRVRLMISGGAPLARHVEEFLKVAMCTPVVQGYGLSETCGSSFVALPAPAYTATVGSPLPLLEARLESVPEMGYDALAAPPRGELLIRGPVVFQGYYRDPAATREVLDADGWFHTGDIGEWTPEGSLRIVDRKKALFKLAQGEYIAPEMIEGVLRKVVQQVFVHGEPGASALVTVAVPADATLREAADAGQSAAEACAAPATRAAVLAALQAAGRQAGLQGFELPQRVHLEPELWSPENGWLTPTFKFRRDPLRRRYQAAIDAIGAGVPAYWQELLSTPEPESGVFGARARSASDAAVLRRKGHLKEQDALIDFLLQMHSTHTSLEVMLKMDRWIVEHRQDPRRSRLKRMVPCVGSFFTPLRLVDAFKEYDEFFALSRRRYVPPNFAELRHVLNIAQVHASAQGLQLITFDADGTLYADGCHMQHDNEMIEHIVALLRSNVHVAIVTAAGYPGQAERFEQRVEGLLAAFRHLHLPAEVTDRFHIMGGQCSYLLRVVGPAKALRFVPDDEWKTPVMAAWSHADIAALLQQAEALLLETAARLRLPVQVIRKERAVGVVPQVPTVYEVLEELAITVQNQMIDTGLPFCAFNGGNDVFVDVGNKSFGLEALMKYLGFQPSGVLHVGDRFTASGNDKATRDCCSILWVANPEETDFFLKLLLNDLRRARAQPYIE</sequence>
<evidence type="ECO:0000313" key="3">
    <source>
        <dbReference type="Proteomes" id="UP001445335"/>
    </source>
</evidence>
<dbReference type="GO" id="GO:0000287">
    <property type="term" value="F:magnesium ion binding"/>
    <property type="evidence" value="ECO:0007669"/>
    <property type="project" value="InterPro"/>
</dbReference>
<dbReference type="Gene3D" id="3.40.50.1000">
    <property type="entry name" value="HAD superfamily/HAD-like"/>
    <property type="match status" value="2"/>
</dbReference>
<dbReference type="SUPFAM" id="SSF56801">
    <property type="entry name" value="Acetyl-CoA synthetase-like"/>
    <property type="match status" value="1"/>
</dbReference>
<dbReference type="GO" id="GO:0004467">
    <property type="term" value="F:long-chain fatty acid-CoA ligase activity"/>
    <property type="evidence" value="ECO:0007669"/>
    <property type="project" value="UniProtKB-ARBA"/>
</dbReference>
<dbReference type="InterPro" id="IPR020845">
    <property type="entry name" value="AMP-binding_CS"/>
</dbReference>
<proteinExistence type="predicted"/>
<dbReference type="GO" id="GO:0006190">
    <property type="term" value="P:inosine salvage"/>
    <property type="evidence" value="ECO:0007669"/>
    <property type="project" value="InterPro"/>
</dbReference>
<organism evidence="2 3">
    <name type="scientific">Elliptochloris bilobata</name>
    <dbReference type="NCBI Taxonomy" id="381761"/>
    <lineage>
        <taxon>Eukaryota</taxon>
        <taxon>Viridiplantae</taxon>
        <taxon>Chlorophyta</taxon>
        <taxon>core chlorophytes</taxon>
        <taxon>Trebouxiophyceae</taxon>
        <taxon>Trebouxiophyceae incertae sedis</taxon>
        <taxon>Elliptochloris clade</taxon>
        <taxon>Elliptochloris</taxon>
    </lineage>
</organism>
<dbReference type="InterPro" id="IPR023214">
    <property type="entry name" value="HAD_sf"/>
</dbReference>
<dbReference type="EMBL" id="JALJOU010000014">
    <property type="protein sequence ID" value="KAK9839804.1"/>
    <property type="molecule type" value="Genomic_DNA"/>
</dbReference>
<dbReference type="InterPro" id="IPR036412">
    <property type="entry name" value="HAD-like_sf"/>
</dbReference>
<protein>
    <recommendedName>
        <fullName evidence="1">AMP-dependent synthetase/ligase domain-containing protein</fullName>
    </recommendedName>
</protein>
<dbReference type="Proteomes" id="UP001445335">
    <property type="component" value="Unassembled WGS sequence"/>
</dbReference>
<gene>
    <name evidence="2" type="ORF">WJX81_003034</name>
</gene>
<keyword evidence="3" id="KW-1185">Reference proteome</keyword>
<feature type="domain" description="AMP-dependent synthetase/ligase" evidence="1">
    <location>
        <begin position="65"/>
        <end position="505"/>
    </location>
</feature>
<dbReference type="InterPro" id="IPR000873">
    <property type="entry name" value="AMP-dep_synth/lig_dom"/>
</dbReference>
<dbReference type="PROSITE" id="PS00455">
    <property type="entry name" value="AMP_BINDING"/>
    <property type="match status" value="1"/>
</dbReference>